<feature type="transmembrane region" description="Helical" evidence="1">
    <location>
        <begin position="30"/>
        <end position="49"/>
    </location>
</feature>
<sequence length="80" mass="9471">MGDFIKNTNEKKEVVGRTFYDLIHYLFEKFNGWVILIIFIIIHGIILFISHYNTQPNCNVTLYGINIYKKSSSGWIDPWE</sequence>
<evidence type="ECO:0000313" key="3">
    <source>
        <dbReference type="Proteomes" id="UP000189670"/>
    </source>
</evidence>
<name>A0A1V1P3W9_9BACT</name>
<accession>A0A1V1P3W9</accession>
<reference evidence="3" key="1">
    <citation type="submission" date="2012-11" db="EMBL/GenBank/DDBJ databases">
        <authorList>
            <person name="Lucero-Rivera Y.E."/>
            <person name="Tovar-Ramirez D."/>
        </authorList>
    </citation>
    <scope>NUCLEOTIDE SEQUENCE [LARGE SCALE GENOMIC DNA]</scope>
    <source>
        <strain evidence="3">Araruama</strain>
    </source>
</reference>
<proteinExistence type="predicted"/>
<gene>
    <name evidence="2" type="ORF">OMM_09554</name>
</gene>
<evidence type="ECO:0000313" key="2">
    <source>
        <dbReference type="EMBL" id="ETR69494.1"/>
    </source>
</evidence>
<keyword evidence="1" id="KW-0812">Transmembrane</keyword>
<comment type="caution">
    <text evidence="2">The sequence shown here is derived from an EMBL/GenBank/DDBJ whole genome shotgun (WGS) entry which is preliminary data.</text>
</comment>
<evidence type="ECO:0000256" key="1">
    <source>
        <dbReference type="SAM" id="Phobius"/>
    </source>
</evidence>
<dbReference type="EMBL" id="ATBP01000629">
    <property type="protein sequence ID" value="ETR69494.1"/>
    <property type="molecule type" value="Genomic_DNA"/>
</dbReference>
<keyword evidence="1" id="KW-0472">Membrane</keyword>
<dbReference type="AlphaFoldDB" id="A0A1V1P3W9"/>
<dbReference type="Proteomes" id="UP000189670">
    <property type="component" value="Unassembled WGS sequence"/>
</dbReference>
<organism evidence="2 3">
    <name type="scientific">Candidatus Magnetoglobus multicellularis str. Araruama</name>
    <dbReference type="NCBI Taxonomy" id="890399"/>
    <lineage>
        <taxon>Bacteria</taxon>
        <taxon>Pseudomonadati</taxon>
        <taxon>Thermodesulfobacteriota</taxon>
        <taxon>Desulfobacteria</taxon>
        <taxon>Desulfobacterales</taxon>
        <taxon>Desulfobacteraceae</taxon>
        <taxon>Candidatus Magnetoglobus</taxon>
    </lineage>
</organism>
<protein>
    <submittedName>
        <fullName evidence="2">Uncharacterized protein</fullName>
    </submittedName>
</protein>
<keyword evidence="1" id="KW-1133">Transmembrane helix</keyword>